<dbReference type="EMBL" id="MDLC01000007">
    <property type="protein sequence ID" value="ODS24534.1"/>
    <property type="molecule type" value="Genomic_DNA"/>
</dbReference>
<dbReference type="Proteomes" id="UP000242502">
    <property type="component" value="Unassembled WGS sequence"/>
</dbReference>
<comment type="similarity">
    <text evidence="15 16">In the C-terminal section; belongs to the cytidylyltransferase family.</text>
</comment>
<keyword evidence="11 16" id="KW-0119">Carbohydrate metabolism</keyword>
<dbReference type="GO" id="GO:0005524">
    <property type="term" value="F:ATP binding"/>
    <property type="evidence" value="ECO:0007669"/>
    <property type="project" value="UniProtKB-UniRule"/>
</dbReference>
<name>A0A1D2QSJ5_9GAMM</name>
<feature type="active site" evidence="16">
    <location>
        <position position="263"/>
    </location>
</feature>
<evidence type="ECO:0000256" key="16">
    <source>
        <dbReference type="HAMAP-Rule" id="MF_01603"/>
    </source>
</evidence>
<comment type="function">
    <text evidence="1 16">Catalyzes the phosphorylation of D-glycero-D-manno-heptose 7-phosphate at the C-1 position to selectively form D-glycero-beta-D-manno-heptose-1,7-bisphosphate.</text>
</comment>
<dbReference type="GO" id="GO:0097171">
    <property type="term" value="P:ADP-L-glycero-beta-D-manno-heptose biosynthetic process"/>
    <property type="evidence" value="ECO:0007669"/>
    <property type="project" value="UniProtKB-UniPathway"/>
</dbReference>
<keyword evidence="10 16" id="KW-0511">Multifunctional enzyme</keyword>
<feature type="domain" description="Carbohydrate kinase PfkB" evidence="17">
    <location>
        <begin position="11"/>
        <end position="301"/>
    </location>
</feature>
<evidence type="ECO:0000256" key="7">
    <source>
        <dbReference type="ARBA" id="ARBA00022741"/>
    </source>
</evidence>
<dbReference type="InterPro" id="IPR029056">
    <property type="entry name" value="Ribokinase-like"/>
</dbReference>
<dbReference type="UniPathway" id="UPA00356">
    <property type="reaction ID" value="UER00437"/>
</dbReference>
<keyword evidence="6 16" id="KW-0548">Nucleotidyltransferase</keyword>
<reference evidence="19 20" key="1">
    <citation type="journal article" date="2016" name="Appl. Environ. Microbiol.">
        <title>Lack of Overt Genome Reduction in the Bryostatin-Producing Bryozoan Symbiont "Candidatus Endobugula sertula".</title>
        <authorList>
            <person name="Miller I.J."/>
            <person name="Vanee N."/>
            <person name="Fong S.S."/>
            <person name="Lim-Fong G.E."/>
            <person name="Kwan J.C."/>
        </authorList>
    </citation>
    <scope>NUCLEOTIDE SEQUENCE [LARGE SCALE GENOMIC DNA]</scope>
    <source>
        <strain evidence="19">AB1-4</strain>
    </source>
</reference>
<comment type="catalytic activity">
    <reaction evidence="13 16">
        <text>D-glycero-beta-D-manno-heptose 7-phosphate + ATP = D-glycero-beta-D-manno-heptose 1,7-bisphosphate + ADP + H(+)</text>
        <dbReference type="Rhea" id="RHEA:27473"/>
        <dbReference type="ChEBI" id="CHEBI:15378"/>
        <dbReference type="ChEBI" id="CHEBI:30616"/>
        <dbReference type="ChEBI" id="CHEBI:60204"/>
        <dbReference type="ChEBI" id="CHEBI:60208"/>
        <dbReference type="ChEBI" id="CHEBI:456216"/>
        <dbReference type="EC" id="2.7.1.167"/>
    </reaction>
</comment>
<feature type="region of interest" description="Ribokinase" evidence="16">
    <location>
        <begin position="1"/>
        <end position="317"/>
    </location>
</feature>
<organism evidence="19 20">
    <name type="scientific">Candidatus Endobugula sertula</name>
    <name type="common">Bugula neritina bacterial symbiont</name>
    <dbReference type="NCBI Taxonomy" id="62101"/>
    <lineage>
        <taxon>Bacteria</taxon>
        <taxon>Pseudomonadati</taxon>
        <taxon>Pseudomonadota</taxon>
        <taxon>Gammaproteobacteria</taxon>
        <taxon>Cellvibrionales</taxon>
        <taxon>Cellvibrionaceae</taxon>
        <taxon>Candidatus Endobugula</taxon>
    </lineage>
</organism>
<keyword evidence="8 16" id="KW-0418">Kinase</keyword>
<dbReference type="GO" id="GO:0033785">
    <property type="term" value="F:heptose 7-phosphate kinase activity"/>
    <property type="evidence" value="ECO:0007669"/>
    <property type="project" value="UniProtKB-UniRule"/>
</dbReference>
<dbReference type="PROSITE" id="PS00583">
    <property type="entry name" value="PFKB_KINASES_1"/>
    <property type="match status" value="1"/>
</dbReference>
<dbReference type="PANTHER" id="PTHR46969:SF1">
    <property type="entry name" value="BIFUNCTIONAL PROTEIN HLDE"/>
    <property type="match status" value="1"/>
</dbReference>
<comment type="subunit">
    <text evidence="4 16">Homodimer.</text>
</comment>
<dbReference type="InterPro" id="IPR023030">
    <property type="entry name" value="Bifunc_HldE"/>
</dbReference>
<dbReference type="GO" id="GO:0033786">
    <property type="term" value="F:heptose-1-phosphate adenylyltransferase activity"/>
    <property type="evidence" value="ECO:0007669"/>
    <property type="project" value="UniProtKB-UniRule"/>
</dbReference>
<evidence type="ECO:0000256" key="14">
    <source>
        <dbReference type="ARBA" id="ARBA00060955"/>
    </source>
</evidence>
<keyword evidence="5 16" id="KW-0808">Transferase</keyword>
<dbReference type="NCBIfam" id="NF008454">
    <property type="entry name" value="PRK11316.1"/>
    <property type="match status" value="1"/>
</dbReference>
<evidence type="ECO:0000256" key="9">
    <source>
        <dbReference type="ARBA" id="ARBA00022840"/>
    </source>
</evidence>
<evidence type="ECO:0000259" key="17">
    <source>
        <dbReference type="Pfam" id="PF00294"/>
    </source>
</evidence>
<accession>A0A1D2QSJ5</accession>
<keyword evidence="7 16" id="KW-0547">Nucleotide-binding</keyword>
<comment type="caution">
    <text evidence="19">The sequence shown here is derived from an EMBL/GenBank/DDBJ whole genome shotgun (WGS) entry which is preliminary data.</text>
</comment>
<dbReference type="SUPFAM" id="SSF53613">
    <property type="entry name" value="Ribokinase-like"/>
    <property type="match status" value="1"/>
</dbReference>
<gene>
    <name evidence="16" type="primary">hldE</name>
    <name evidence="19" type="ORF">AB835_02795</name>
</gene>
<dbReference type="EC" id="2.7.1.167" evidence="16"/>
<dbReference type="GO" id="GO:0009244">
    <property type="term" value="P:lipopolysaccharide core region biosynthetic process"/>
    <property type="evidence" value="ECO:0007669"/>
    <property type="project" value="UniProtKB-UniPathway"/>
</dbReference>
<comment type="function">
    <text evidence="2 16">Catalyzes the ADP transfer from ATP to D-glycero-beta-D-manno-heptose 1-phosphate, yielding ADP-D-glycero-beta-D-manno-heptose.</text>
</comment>
<evidence type="ECO:0000256" key="2">
    <source>
        <dbReference type="ARBA" id="ARBA00003753"/>
    </source>
</evidence>
<evidence type="ECO:0000256" key="11">
    <source>
        <dbReference type="ARBA" id="ARBA00023277"/>
    </source>
</evidence>
<dbReference type="InterPro" id="IPR011611">
    <property type="entry name" value="PfkB_dom"/>
</dbReference>
<dbReference type="InterPro" id="IPR011914">
    <property type="entry name" value="RfaE_dom_II"/>
</dbReference>
<dbReference type="Pfam" id="PF01467">
    <property type="entry name" value="CTP_transf_like"/>
    <property type="match status" value="1"/>
</dbReference>
<dbReference type="InterPro" id="IPR002173">
    <property type="entry name" value="Carboh/pur_kinase_PfkB_CS"/>
</dbReference>
<evidence type="ECO:0000256" key="13">
    <source>
        <dbReference type="ARBA" id="ARBA00052873"/>
    </source>
</evidence>
<evidence type="ECO:0000256" key="12">
    <source>
        <dbReference type="ARBA" id="ARBA00047428"/>
    </source>
</evidence>
<evidence type="ECO:0000259" key="18">
    <source>
        <dbReference type="Pfam" id="PF01467"/>
    </source>
</evidence>
<evidence type="ECO:0000256" key="1">
    <source>
        <dbReference type="ARBA" id="ARBA00002319"/>
    </source>
</evidence>
<comment type="pathway">
    <text evidence="16">Nucleotide-sugar biosynthesis; ADP-L-glycero-beta-D-manno-heptose biosynthesis; ADP-L-glycero-beta-D-manno-heptose from D-glycero-beta-D-manno-heptose 7-phosphate: step 3/4.</text>
</comment>
<dbReference type="SUPFAM" id="SSF52374">
    <property type="entry name" value="Nucleotidylyl transferase"/>
    <property type="match status" value="1"/>
</dbReference>
<dbReference type="GO" id="GO:0005829">
    <property type="term" value="C:cytosol"/>
    <property type="evidence" value="ECO:0007669"/>
    <property type="project" value="TreeGrafter"/>
</dbReference>
<sequence>MLDSFPNYHKARVAVIGDIMVDRYFYGDVQRISPEAPVPVVNVQRESLLPGGAANVAMNLSALGAHIKLSGVVGRDADAEQLLTQIESVGVECCFNYSHNDTIVKARVMGEQQQLLRMDFEKKFTIEDWEGTWAACQSQLNDVDVLVLSDYNKGTLHDCQALIKAAKKQSIPVLIDPKGSDFRKYSGADLLTPNLSELIAIVGVIHSEAELQEKAQQLIQELNIGALLVTRSEKGMTLFRRALNEYHLPAITKEVVDVTGAGDTVIATIAASLAAGSDIESAVMFSNIAASIVVSKVGTTAVTAPELEFEYHKHHYSHGLLNNEQLALAVNLARERGEKVVFTNGCFDILHAGHVAYLDQARKLGDRLIVAINSDESVTKLKGPGRPINSVDRRMAVLQGLASVDWVTCFTGDTPEALLEALQPDILVKGGDYTKEQVVGREIVQAYGGSIKVMAMVPECSTTKVIEKARS</sequence>
<dbReference type="InterPro" id="IPR004821">
    <property type="entry name" value="Cyt_trans-like"/>
</dbReference>
<evidence type="ECO:0000256" key="3">
    <source>
        <dbReference type="ARBA" id="ARBA00004713"/>
    </source>
</evidence>
<dbReference type="STRING" id="62101.AB835_02795"/>
<dbReference type="GO" id="GO:0016773">
    <property type="term" value="F:phosphotransferase activity, alcohol group as acceptor"/>
    <property type="evidence" value="ECO:0007669"/>
    <property type="project" value="InterPro"/>
</dbReference>
<dbReference type="NCBIfam" id="TIGR02198">
    <property type="entry name" value="rfaE_dom_I"/>
    <property type="match status" value="1"/>
</dbReference>
<protein>
    <recommendedName>
        <fullName evidence="16">Bifunctional protein HldE</fullName>
    </recommendedName>
    <domain>
        <recommendedName>
            <fullName evidence="16">D-beta-D-heptose 7-phosphate kinase</fullName>
            <ecNumber evidence="16">2.7.1.167</ecNumber>
        </recommendedName>
        <alternativeName>
            <fullName evidence="16">D-beta-D-heptose 7-phosphotransferase</fullName>
        </alternativeName>
        <alternativeName>
            <fullName evidence="16">D-glycero-beta-D-manno-heptose-7-phosphate kinase</fullName>
        </alternativeName>
    </domain>
    <domain>
        <recommendedName>
            <fullName evidence="16">D-beta-D-heptose 1-phosphate adenylyltransferase</fullName>
            <ecNumber evidence="16">2.7.7.70</ecNumber>
        </recommendedName>
        <alternativeName>
            <fullName evidence="16">D-glycero-beta-D-manno-heptose 1-phosphate adenylyltransferase</fullName>
        </alternativeName>
    </domain>
</protein>
<dbReference type="InterPro" id="IPR014729">
    <property type="entry name" value="Rossmann-like_a/b/a_fold"/>
</dbReference>
<feature type="binding site" evidence="16">
    <location>
        <begin position="194"/>
        <end position="197"/>
    </location>
    <ligand>
        <name>ATP</name>
        <dbReference type="ChEBI" id="CHEBI:30616"/>
    </ligand>
</feature>
<evidence type="ECO:0000313" key="19">
    <source>
        <dbReference type="EMBL" id="ODS24534.1"/>
    </source>
</evidence>
<comment type="similarity">
    <text evidence="14 16">In the N-terminal section; belongs to the carbohydrate kinase PfkB family.</text>
</comment>
<dbReference type="NCBIfam" id="TIGR02199">
    <property type="entry name" value="rfaE_dom_II"/>
    <property type="match status" value="1"/>
</dbReference>
<dbReference type="InterPro" id="IPR011913">
    <property type="entry name" value="RfaE_dom_I"/>
</dbReference>
<keyword evidence="9 16" id="KW-0067">ATP-binding</keyword>
<evidence type="ECO:0000256" key="4">
    <source>
        <dbReference type="ARBA" id="ARBA00011738"/>
    </source>
</evidence>
<feature type="region of interest" description="Cytidylyltransferase" evidence="16">
    <location>
        <begin position="342"/>
        <end position="471"/>
    </location>
</feature>
<dbReference type="AlphaFoldDB" id="A0A1D2QSJ5"/>
<evidence type="ECO:0000256" key="10">
    <source>
        <dbReference type="ARBA" id="ARBA00023268"/>
    </source>
</evidence>
<feature type="domain" description="Cytidyltransferase-like" evidence="18">
    <location>
        <begin position="342"/>
        <end position="467"/>
    </location>
</feature>
<dbReference type="PANTHER" id="PTHR46969">
    <property type="entry name" value="BIFUNCTIONAL PROTEIN HLDE"/>
    <property type="match status" value="1"/>
</dbReference>
<evidence type="ECO:0000256" key="6">
    <source>
        <dbReference type="ARBA" id="ARBA00022695"/>
    </source>
</evidence>
<evidence type="ECO:0000256" key="5">
    <source>
        <dbReference type="ARBA" id="ARBA00022679"/>
    </source>
</evidence>
<dbReference type="FunFam" id="3.40.1190.20:FF:000002">
    <property type="entry name" value="Bifunctional protein HldE"/>
    <property type="match status" value="1"/>
</dbReference>
<evidence type="ECO:0000256" key="15">
    <source>
        <dbReference type="ARBA" id="ARBA00061122"/>
    </source>
</evidence>
<evidence type="ECO:0000313" key="20">
    <source>
        <dbReference type="Proteomes" id="UP000242502"/>
    </source>
</evidence>
<evidence type="ECO:0000256" key="8">
    <source>
        <dbReference type="ARBA" id="ARBA00022777"/>
    </source>
</evidence>
<comment type="pathway">
    <text evidence="3">Bacterial outer membrane biogenesis; LPS core biosynthesis.</text>
</comment>
<dbReference type="CDD" id="cd01172">
    <property type="entry name" value="RfaE_like"/>
    <property type="match status" value="1"/>
</dbReference>
<dbReference type="FunFam" id="3.40.50.620:FF:000028">
    <property type="entry name" value="Bifunctional protein HldE"/>
    <property type="match status" value="1"/>
</dbReference>
<dbReference type="NCBIfam" id="TIGR00125">
    <property type="entry name" value="cyt_tran_rel"/>
    <property type="match status" value="1"/>
</dbReference>
<dbReference type="EC" id="2.7.7.70" evidence="16"/>
<dbReference type="Pfam" id="PF00294">
    <property type="entry name" value="PfkB"/>
    <property type="match status" value="1"/>
</dbReference>
<dbReference type="HAMAP" id="MF_01603">
    <property type="entry name" value="HldE"/>
    <property type="match status" value="1"/>
</dbReference>
<proteinExistence type="inferred from homology"/>
<comment type="catalytic activity">
    <reaction evidence="12 16">
        <text>D-glycero-beta-D-manno-heptose 1-phosphate + ATP + H(+) = ADP-D-glycero-beta-D-manno-heptose + diphosphate</text>
        <dbReference type="Rhea" id="RHEA:27465"/>
        <dbReference type="ChEBI" id="CHEBI:15378"/>
        <dbReference type="ChEBI" id="CHEBI:30616"/>
        <dbReference type="ChEBI" id="CHEBI:33019"/>
        <dbReference type="ChEBI" id="CHEBI:59967"/>
        <dbReference type="ChEBI" id="CHEBI:61593"/>
        <dbReference type="EC" id="2.7.7.70"/>
    </reaction>
</comment>
<dbReference type="UniPathway" id="UPA00958"/>
<dbReference type="Gene3D" id="3.40.50.620">
    <property type="entry name" value="HUPs"/>
    <property type="match status" value="1"/>
</dbReference>
<comment type="pathway">
    <text evidence="16">Nucleotide-sugar biosynthesis; ADP-L-glycero-beta-D-manno-heptose biosynthesis; ADP-L-glycero-beta-D-manno-heptose from D-glycero-beta-D-manno-heptose 7-phosphate: step 1/4.</text>
</comment>
<dbReference type="Gene3D" id="3.40.1190.20">
    <property type="match status" value="1"/>
</dbReference>